<dbReference type="PANTHER" id="PTHR35337:SF1">
    <property type="entry name" value="SLR1478 PROTEIN"/>
    <property type="match status" value="1"/>
</dbReference>
<dbReference type="PANTHER" id="PTHR35337">
    <property type="entry name" value="SLR1478 PROTEIN"/>
    <property type="match status" value="1"/>
</dbReference>
<gene>
    <name evidence="2" type="ORF">EYG76_04140</name>
</gene>
<proteinExistence type="predicted"/>
<comment type="caution">
    <text evidence="2">The sequence shown here is derived from an EMBL/GenBank/DDBJ whole genome shotgun (WGS) entry which is preliminary data.</text>
</comment>
<dbReference type="AlphaFoldDB" id="A0A833DRT6"/>
<dbReference type="Pfam" id="PF01944">
    <property type="entry name" value="SpoIIM"/>
    <property type="match status" value="1"/>
</dbReference>
<evidence type="ECO:0000313" key="3">
    <source>
        <dbReference type="Proteomes" id="UP000605144"/>
    </source>
</evidence>
<organism evidence="2 3">
    <name type="scientific">Methanothermococcus okinawensis</name>
    <dbReference type="NCBI Taxonomy" id="155863"/>
    <lineage>
        <taxon>Archaea</taxon>
        <taxon>Methanobacteriati</taxon>
        <taxon>Methanobacteriota</taxon>
        <taxon>Methanomada group</taxon>
        <taxon>Methanococci</taxon>
        <taxon>Methanococcales</taxon>
        <taxon>Methanococcaceae</taxon>
        <taxon>Methanothermococcus</taxon>
    </lineage>
</organism>
<feature type="transmembrane region" description="Helical" evidence="1">
    <location>
        <begin position="171"/>
        <end position="190"/>
    </location>
</feature>
<dbReference type="InterPro" id="IPR002798">
    <property type="entry name" value="SpoIIM-like"/>
</dbReference>
<dbReference type="Proteomes" id="UP000605144">
    <property type="component" value="Unassembled WGS sequence"/>
</dbReference>
<keyword evidence="1" id="KW-0812">Transmembrane</keyword>
<feature type="transmembrane region" description="Helical" evidence="1">
    <location>
        <begin position="21"/>
        <end position="40"/>
    </location>
</feature>
<evidence type="ECO:0000313" key="2">
    <source>
        <dbReference type="EMBL" id="HIP17471.1"/>
    </source>
</evidence>
<feature type="transmembrane region" description="Helical" evidence="1">
    <location>
        <begin position="105"/>
        <end position="125"/>
    </location>
</feature>
<evidence type="ECO:0000256" key="1">
    <source>
        <dbReference type="SAM" id="Phobius"/>
    </source>
</evidence>
<feature type="transmembrane region" description="Helical" evidence="1">
    <location>
        <begin position="132"/>
        <end position="151"/>
    </location>
</feature>
<dbReference type="EMBL" id="DQSV01000082">
    <property type="protein sequence ID" value="HIP17471.1"/>
    <property type="molecule type" value="Genomic_DNA"/>
</dbReference>
<accession>A0A833DRT6</accession>
<sequence length="196" mass="22420">MSRTTYEILEIIYALKRQKKIIYGMGILFLASFIISYILMVLNISLVNNFGKIVLTQFSAYLNLKDITNMSQMDIFFTIVTHNLFTGMLIYLSNMFSILPITFNAFILAYVLYISNPLIFILLILPHGIIEIPALLLCSSAGIVLFTSIVYRLKGNKYLAHMQFMDSLRILLISTILFIFAGIIESFITFKIKTLL</sequence>
<keyword evidence="1" id="KW-1133">Transmembrane helix</keyword>
<reference evidence="2" key="1">
    <citation type="journal article" date="2020" name="ISME J.">
        <title>Gammaproteobacteria mediating utilization of methyl-, sulfur- and petroleum organic compounds in deep ocean hydrothermal plumes.</title>
        <authorList>
            <person name="Zhou Z."/>
            <person name="Liu Y."/>
            <person name="Pan J."/>
            <person name="Cron B.R."/>
            <person name="Toner B.M."/>
            <person name="Anantharaman K."/>
            <person name="Breier J.A."/>
            <person name="Dick G.J."/>
            <person name="Li M."/>
        </authorList>
    </citation>
    <scope>NUCLEOTIDE SEQUENCE</scope>
    <source>
        <strain evidence="2">SZUA-1385</strain>
    </source>
</reference>
<protein>
    <submittedName>
        <fullName evidence="2">Stage II sporulation protein M</fullName>
    </submittedName>
</protein>
<keyword evidence="1" id="KW-0472">Membrane</keyword>
<name>A0A833DRT6_9EURY</name>
<feature type="transmembrane region" description="Helical" evidence="1">
    <location>
        <begin position="76"/>
        <end position="99"/>
    </location>
</feature>